<evidence type="ECO:0000256" key="6">
    <source>
        <dbReference type="ARBA" id="ARBA00023242"/>
    </source>
</evidence>
<dbReference type="GO" id="GO:0000978">
    <property type="term" value="F:RNA polymerase II cis-regulatory region sequence-specific DNA binding"/>
    <property type="evidence" value="ECO:0007669"/>
    <property type="project" value="InterPro"/>
</dbReference>
<gene>
    <name evidence="8" type="ORF">FSARC_13277</name>
</gene>
<sequence length="601" mass="68511">MEVGQLPQIFVPEVDLFSADLADGNITNWWPSANEIPDHSQDRSQDTLFPFSLLGEDQALDVPLLNFANCPPASGHQWSSFISSPIWPSLVTNSSFLRLDIRFLANITSTHGMANSFEIGNSLARKRTMSNMVQRYNIPLIANPYGRAQQARVETSHSEDGVFPTDRDAEHPLSSKSQDIVRGIREALSNGASSHAFKLNSSQSSERACARFFSPPNLERFISMFWRFWYPNWPVFHEPTFDIRQRPAQLIAALSLIGACVSPEKIDRDRAISWLEVVEDWVFSDSDFSEDAIPQTDDEFMLSQVDSRLDSIRAAYALLIVMTWEGDITHMTRARRTRFTETVCVSRSLYFFCALQNSEPNEAACSALSRWRLYSLREECIRTLVYVFMLDCAFVMFNNTAPRMVVGELQFSLTSPEAWFHALTSDDWLKCIEDSPRIDQAISLSDAIGKIMQGELDANDSKVFEQTNLLNHFAITSAFHNLIYLHNYGFDSGSQSPHLSRGLKNWIQVWHARVPSMVNDEPLEQGTPGRIGFFRHTREYWCLAVILYGQFDKGRRIKLGSNNGLHGDETRLTRAIDNSDMGQLHELILQFREMDMREVLE</sequence>
<dbReference type="PANTHER" id="PTHR40626">
    <property type="entry name" value="MIP31509P"/>
    <property type="match status" value="1"/>
</dbReference>
<feature type="region of interest" description="Disordered" evidence="7">
    <location>
        <begin position="156"/>
        <end position="176"/>
    </location>
</feature>
<keyword evidence="3" id="KW-0677">Repeat</keyword>
<keyword evidence="5" id="KW-0862">Zinc</keyword>
<comment type="caution">
    <text evidence="8">The sequence shown here is derived from an EMBL/GenBank/DDBJ whole genome shotgun (WGS) entry which is preliminary data.</text>
</comment>
<dbReference type="OrthoDB" id="3945418at2759"/>
<keyword evidence="4" id="KW-0863">Zinc-finger</keyword>
<dbReference type="AlphaFoldDB" id="A0A8H4T2N3"/>
<evidence type="ECO:0000313" key="9">
    <source>
        <dbReference type="Proteomes" id="UP000622797"/>
    </source>
</evidence>
<evidence type="ECO:0000256" key="7">
    <source>
        <dbReference type="SAM" id="MobiDB-lite"/>
    </source>
</evidence>
<accession>A0A8H4T2N3</accession>
<evidence type="ECO:0000256" key="5">
    <source>
        <dbReference type="ARBA" id="ARBA00022833"/>
    </source>
</evidence>
<proteinExistence type="predicted"/>
<evidence type="ECO:0000256" key="4">
    <source>
        <dbReference type="ARBA" id="ARBA00022771"/>
    </source>
</evidence>
<organism evidence="8 9">
    <name type="scientific">Fusarium sarcochroum</name>
    <dbReference type="NCBI Taxonomy" id="1208366"/>
    <lineage>
        <taxon>Eukaryota</taxon>
        <taxon>Fungi</taxon>
        <taxon>Dikarya</taxon>
        <taxon>Ascomycota</taxon>
        <taxon>Pezizomycotina</taxon>
        <taxon>Sordariomycetes</taxon>
        <taxon>Hypocreomycetidae</taxon>
        <taxon>Hypocreales</taxon>
        <taxon>Nectriaceae</taxon>
        <taxon>Fusarium</taxon>
        <taxon>Fusarium lateritium species complex</taxon>
    </lineage>
</organism>
<evidence type="ECO:0000256" key="3">
    <source>
        <dbReference type="ARBA" id="ARBA00022737"/>
    </source>
</evidence>
<reference evidence="8" key="2">
    <citation type="submission" date="2020-05" db="EMBL/GenBank/DDBJ databases">
        <authorList>
            <person name="Kim H.-S."/>
            <person name="Proctor R.H."/>
            <person name="Brown D.W."/>
        </authorList>
    </citation>
    <scope>NUCLEOTIDE SEQUENCE</scope>
    <source>
        <strain evidence="8">NRRL 20472</strain>
    </source>
</reference>
<keyword evidence="6" id="KW-0539">Nucleus</keyword>
<keyword evidence="2" id="KW-0479">Metal-binding</keyword>
<comment type="subcellular location">
    <subcellularLocation>
        <location evidence="1">Nucleus</location>
    </subcellularLocation>
</comment>
<dbReference type="GO" id="GO:0005634">
    <property type="term" value="C:nucleus"/>
    <property type="evidence" value="ECO:0007669"/>
    <property type="project" value="UniProtKB-SubCell"/>
</dbReference>
<protein>
    <recommendedName>
        <fullName evidence="10">Transcription factor domain-containing protein</fullName>
    </recommendedName>
</protein>
<evidence type="ECO:0008006" key="10">
    <source>
        <dbReference type="Google" id="ProtNLM"/>
    </source>
</evidence>
<dbReference type="InterPro" id="IPR051059">
    <property type="entry name" value="VerF-like"/>
</dbReference>
<dbReference type="GO" id="GO:0000785">
    <property type="term" value="C:chromatin"/>
    <property type="evidence" value="ECO:0007669"/>
    <property type="project" value="TreeGrafter"/>
</dbReference>
<evidence type="ECO:0000256" key="1">
    <source>
        <dbReference type="ARBA" id="ARBA00004123"/>
    </source>
</evidence>
<evidence type="ECO:0000313" key="8">
    <source>
        <dbReference type="EMBL" id="KAF4950171.1"/>
    </source>
</evidence>
<dbReference type="GO" id="GO:0000981">
    <property type="term" value="F:DNA-binding transcription factor activity, RNA polymerase II-specific"/>
    <property type="evidence" value="ECO:0007669"/>
    <property type="project" value="InterPro"/>
</dbReference>
<evidence type="ECO:0000256" key="2">
    <source>
        <dbReference type="ARBA" id="ARBA00022723"/>
    </source>
</evidence>
<dbReference type="Proteomes" id="UP000622797">
    <property type="component" value="Unassembled WGS sequence"/>
</dbReference>
<reference evidence="8" key="1">
    <citation type="journal article" date="2020" name="BMC Genomics">
        <title>Correction to: Identification and distribution of gene clusters required for synthesis of sphingolipid metabolism inhibitors in diverse species of the filamentous fungus Fusarium.</title>
        <authorList>
            <person name="Kim H.S."/>
            <person name="Lohmar J.M."/>
            <person name="Busman M."/>
            <person name="Brown D.W."/>
            <person name="Naumann T.A."/>
            <person name="Divon H.H."/>
            <person name="Lysoe E."/>
            <person name="Uhlig S."/>
            <person name="Proctor R.H."/>
        </authorList>
    </citation>
    <scope>NUCLEOTIDE SEQUENCE</scope>
    <source>
        <strain evidence="8">NRRL 20472</strain>
    </source>
</reference>
<dbReference type="EMBL" id="JABEXW010000980">
    <property type="protein sequence ID" value="KAF4950171.1"/>
    <property type="molecule type" value="Genomic_DNA"/>
</dbReference>
<keyword evidence="9" id="KW-1185">Reference proteome</keyword>
<name>A0A8H4T2N3_9HYPO</name>
<dbReference type="GO" id="GO:0008270">
    <property type="term" value="F:zinc ion binding"/>
    <property type="evidence" value="ECO:0007669"/>
    <property type="project" value="UniProtKB-KW"/>
</dbReference>
<feature type="compositionally biased region" description="Basic and acidic residues" evidence="7">
    <location>
        <begin position="156"/>
        <end position="173"/>
    </location>
</feature>
<dbReference type="PANTHER" id="PTHR40626:SF3">
    <property type="entry name" value="TRANSCRIPTION FACTOR WITH C2H2 AND ZN(2)-CYS(6) DNA BINDING DOMAIN (EUROFUNG)-RELATED"/>
    <property type="match status" value="1"/>
</dbReference>